<accession>A0A0D7BIH4</accession>
<dbReference type="AlphaFoldDB" id="A0A0D7BIH4"/>
<comment type="similarity">
    <text evidence="2">Belongs to the COG4 family.</text>
</comment>
<name>A0A0D7BIH4_9AGAR</name>
<organism evidence="11 12">
    <name type="scientific">Cylindrobasidium torrendii FP15055 ss-10</name>
    <dbReference type="NCBI Taxonomy" id="1314674"/>
    <lineage>
        <taxon>Eukaryota</taxon>
        <taxon>Fungi</taxon>
        <taxon>Dikarya</taxon>
        <taxon>Basidiomycota</taxon>
        <taxon>Agaricomycotina</taxon>
        <taxon>Agaricomycetes</taxon>
        <taxon>Agaricomycetidae</taxon>
        <taxon>Agaricales</taxon>
        <taxon>Marasmiineae</taxon>
        <taxon>Physalacriaceae</taxon>
        <taxon>Cylindrobasidium</taxon>
    </lineage>
</organism>
<dbReference type="Pfam" id="PF08318">
    <property type="entry name" value="COG4_m"/>
    <property type="match status" value="1"/>
</dbReference>
<dbReference type="OrthoDB" id="47059at2759"/>
<dbReference type="InterPro" id="IPR048684">
    <property type="entry name" value="COG4_C"/>
</dbReference>
<dbReference type="EMBL" id="KN880474">
    <property type="protein sequence ID" value="KIY70035.1"/>
    <property type="molecule type" value="Genomic_DNA"/>
</dbReference>
<dbReference type="GO" id="GO:0000139">
    <property type="term" value="C:Golgi membrane"/>
    <property type="evidence" value="ECO:0007669"/>
    <property type="project" value="UniProtKB-SubCell"/>
</dbReference>
<reference evidence="11 12" key="1">
    <citation type="journal article" date="2015" name="Fungal Genet. Biol.">
        <title>Evolution of novel wood decay mechanisms in Agaricales revealed by the genome sequences of Fistulina hepatica and Cylindrobasidium torrendii.</title>
        <authorList>
            <person name="Floudas D."/>
            <person name="Held B.W."/>
            <person name="Riley R."/>
            <person name="Nagy L.G."/>
            <person name="Koehler G."/>
            <person name="Ransdell A.S."/>
            <person name="Younus H."/>
            <person name="Chow J."/>
            <person name="Chiniquy J."/>
            <person name="Lipzen A."/>
            <person name="Tritt A."/>
            <person name="Sun H."/>
            <person name="Haridas S."/>
            <person name="LaButti K."/>
            <person name="Ohm R.A."/>
            <person name="Kues U."/>
            <person name="Blanchette R.A."/>
            <person name="Grigoriev I.V."/>
            <person name="Minto R.E."/>
            <person name="Hibbett D.S."/>
        </authorList>
    </citation>
    <scope>NUCLEOTIDE SEQUENCE [LARGE SCALE GENOMIC DNA]</scope>
    <source>
        <strain evidence="11 12">FP15055 ss-10</strain>
    </source>
</reference>
<dbReference type="Gene3D" id="1.20.58.1970">
    <property type="match status" value="1"/>
</dbReference>
<keyword evidence="7" id="KW-0472">Membrane</keyword>
<feature type="domain" description="COG4 transport protein middle alpha-helical bundle" evidence="10">
    <location>
        <begin position="164"/>
        <end position="473"/>
    </location>
</feature>
<dbReference type="Pfam" id="PF20663">
    <property type="entry name" value="COG4_N"/>
    <property type="match status" value="1"/>
</dbReference>
<dbReference type="SMART" id="SM00762">
    <property type="entry name" value="Cog4"/>
    <property type="match status" value="1"/>
</dbReference>
<dbReference type="PANTHER" id="PTHR24016">
    <property type="entry name" value="CONSERVED OLIGOMERIC GOLGI COMPLEX SUBUNIT 4"/>
    <property type="match status" value="1"/>
</dbReference>
<evidence type="ECO:0000259" key="10">
    <source>
        <dbReference type="SMART" id="SM00762"/>
    </source>
</evidence>
<evidence type="ECO:0000256" key="3">
    <source>
        <dbReference type="ARBA" id="ARBA00020975"/>
    </source>
</evidence>
<dbReference type="InterPro" id="IPR048680">
    <property type="entry name" value="COG4_N"/>
</dbReference>
<evidence type="ECO:0000256" key="6">
    <source>
        <dbReference type="ARBA" id="ARBA00023034"/>
    </source>
</evidence>
<evidence type="ECO:0000256" key="8">
    <source>
        <dbReference type="ARBA" id="ARBA00031340"/>
    </source>
</evidence>
<dbReference type="Proteomes" id="UP000054007">
    <property type="component" value="Unassembled WGS sequence"/>
</dbReference>
<feature type="region of interest" description="Disordered" evidence="9">
    <location>
        <begin position="354"/>
        <end position="373"/>
    </location>
</feature>
<gene>
    <name evidence="11" type="ORF">CYLTODRAFT_371604</name>
</gene>
<dbReference type="GO" id="GO:0015031">
    <property type="term" value="P:protein transport"/>
    <property type="evidence" value="ECO:0007669"/>
    <property type="project" value="UniProtKB-KW"/>
</dbReference>
<protein>
    <recommendedName>
        <fullName evidence="3">Conserved oligomeric Golgi complex subunit 4</fullName>
    </recommendedName>
    <alternativeName>
        <fullName evidence="8">Component of oligomeric Golgi complex 4</fullName>
    </alternativeName>
</protein>
<evidence type="ECO:0000256" key="2">
    <source>
        <dbReference type="ARBA" id="ARBA00009215"/>
    </source>
</evidence>
<sequence length="724" mass="81996">MGRPDPRKLTNLKDVLSALSTLQTEHTQLETTLNDLLEDRQPMITSLGRLTALLPSLDDIHGHATVLQRNVDATAQTAERVGQRVRSLDEEMRRIRESGDRVGQVIELRSSLSALQSSMDSKDWESATRHCARVMALPSDVISGPFAEFSVPTSESHLPPAQTLQAAREHLLGVFTRNFAEASASRDSAATSRFFKLFPAIGWEEEGLQAYASFVVDLVRVRAPPSAKTSSPMYFTTALTALFESIAIIVDQHQPVVEKYYGAGKMNSVIKRLLDECDRVVQGLVDNWEEERQIKRKLLDTTSNPPLPLFTAPARKPTMEEDAVDPREVDKVLVEIANMAGRWNLFRKFLYESQSPGQSENEDDEPPRPSLPPLFMESTKSHALFEELLSKYYIPMETWYTRTIIDKAHRLSQTDMTELPLTTTTPDDVFYVLKVVVLRILSTGSRMTVERMLQQLREVMERDYVGIIRKKLDDVYRAAGAGSVGKGDKAERESRQAFVTLLNDLDVSSDHIERLAKDLASAPVITQHFAEDEQADVKKQVLSISSLASKLESALRVSVEQLFNQLIRPRLRTFILDIYKDVTYVLDDDSYSAAEYHDVVRKRFIKTWESLLDGYKDALTEENFRLLFSLALQVMLKPWEKFVMTFKFTELGAIRFDRDLRAITTYLAQQTAFGDAREKFVRLQQLATVLNLDADEDVEEFYNGSGISWKLAPQEAQAIAALRI</sequence>
<comment type="subcellular location">
    <subcellularLocation>
        <location evidence="1">Golgi apparatus membrane</location>
        <topology evidence="1">Peripheral membrane protein</topology>
    </subcellularLocation>
</comment>
<proteinExistence type="inferred from homology"/>
<evidence type="ECO:0000313" key="11">
    <source>
        <dbReference type="EMBL" id="KIY70035.1"/>
    </source>
</evidence>
<dbReference type="PANTHER" id="PTHR24016:SF0">
    <property type="entry name" value="CONSERVED OLIGOMERIC GOLGI COMPLEX SUBUNIT 4"/>
    <property type="match status" value="1"/>
</dbReference>
<evidence type="ECO:0000256" key="7">
    <source>
        <dbReference type="ARBA" id="ARBA00023136"/>
    </source>
</evidence>
<dbReference type="Pfam" id="PF20662">
    <property type="entry name" value="COG4_C"/>
    <property type="match status" value="1"/>
</dbReference>
<evidence type="ECO:0000313" key="12">
    <source>
        <dbReference type="Proteomes" id="UP000054007"/>
    </source>
</evidence>
<evidence type="ECO:0000256" key="1">
    <source>
        <dbReference type="ARBA" id="ARBA00004395"/>
    </source>
</evidence>
<keyword evidence="5" id="KW-0653">Protein transport</keyword>
<evidence type="ECO:0000256" key="4">
    <source>
        <dbReference type="ARBA" id="ARBA00022448"/>
    </source>
</evidence>
<dbReference type="InterPro" id="IPR048682">
    <property type="entry name" value="COG4"/>
</dbReference>
<keyword evidence="6" id="KW-0333">Golgi apparatus</keyword>
<dbReference type="InterPro" id="IPR013167">
    <property type="entry name" value="COG4_M"/>
</dbReference>
<dbReference type="Gene3D" id="1.10.287.1060">
    <property type="entry name" value="ESAT-6-like"/>
    <property type="match status" value="1"/>
</dbReference>
<evidence type="ECO:0000256" key="5">
    <source>
        <dbReference type="ARBA" id="ARBA00022927"/>
    </source>
</evidence>
<dbReference type="STRING" id="1314674.A0A0D7BIH4"/>
<keyword evidence="12" id="KW-1185">Reference proteome</keyword>
<evidence type="ECO:0000256" key="9">
    <source>
        <dbReference type="SAM" id="MobiDB-lite"/>
    </source>
</evidence>
<keyword evidence="4" id="KW-0813">Transport</keyword>